<evidence type="ECO:0000313" key="3">
    <source>
        <dbReference type="Proteomes" id="UP000789739"/>
    </source>
</evidence>
<feature type="compositionally biased region" description="Low complexity" evidence="1">
    <location>
        <begin position="16"/>
        <end position="33"/>
    </location>
</feature>
<organism evidence="2 3">
    <name type="scientific">Paraglomus brasilianum</name>
    <dbReference type="NCBI Taxonomy" id="144538"/>
    <lineage>
        <taxon>Eukaryota</taxon>
        <taxon>Fungi</taxon>
        <taxon>Fungi incertae sedis</taxon>
        <taxon>Mucoromycota</taxon>
        <taxon>Glomeromycotina</taxon>
        <taxon>Glomeromycetes</taxon>
        <taxon>Paraglomerales</taxon>
        <taxon>Paraglomeraceae</taxon>
        <taxon>Paraglomus</taxon>
    </lineage>
</organism>
<accession>A0A9N8VZC7</accession>
<gene>
    <name evidence="2" type="ORF">PBRASI_LOCUS1098</name>
</gene>
<comment type="caution">
    <text evidence="2">The sequence shown here is derived from an EMBL/GenBank/DDBJ whole genome shotgun (WGS) entry which is preliminary data.</text>
</comment>
<dbReference type="PANTHER" id="PTHR31758">
    <property type="entry name" value="BTB/POZ DOMAIN-CONTAINING PROTEIN YLR108C"/>
    <property type="match status" value="1"/>
</dbReference>
<evidence type="ECO:0000313" key="2">
    <source>
        <dbReference type="EMBL" id="CAG8471597.1"/>
    </source>
</evidence>
<proteinExistence type="predicted"/>
<evidence type="ECO:0000256" key="1">
    <source>
        <dbReference type="SAM" id="MobiDB-lite"/>
    </source>
</evidence>
<dbReference type="InterPro" id="IPR011333">
    <property type="entry name" value="SKP1/BTB/POZ_sf"/>
</dbReference>
<protein>
    <submittedName>
        <fullName evidence="2">892_t:CDS:1</fullName>
    </submittedName>
</protein>
<dbReference type="AlphaFoldDB" id="A0A9N8VZC7"/>
<feature type="region of interest" description="Disordered" evidence="1">
    <location>
        <begin position="1"/>
        <end position="33"/>
    </location>
</feature>
<dbReference type="OrthoDB" id="2414723at2759"/>
<feature type="compositionally biased region" description="Polar residues" evidence="1">
    <location>
        <begin position="374"/>
        <end position="383"/>
    </location>
</feature>
<reference evidence="2" key="1">
    <citation type="submission" date="2021-06" db="EMBL/GenBank/DDBJ databases">
        <authorList>
            <person name="Kallberg Y."/>
            <person name="Tangrot J."/>
            <person name="Rosling A."/>
        </authorList>
    </citation>
    <scope>NUCLEOTIDE SEQUENCE</scope>
    <source>
        <strain evidence="2">BR232B</strain>
    </source>
</reference>
<sequence>MPELLPPEPSSVSDMSTTSTLAASANNSNKLSSLPPAITNSYTVYVGEQMFRLYRSSIIFDSPNFFTQSFLGDEVDDLNKKCNNGSDDNEEDRDGVVGRAYSTETPTTNVMDNIDVSTQTTPDTLINIPAVRELKIDRDPRLFEVILRYLRGYNIFPLSSVNLPPGMSLDLFRESLLEDARFYGLDRLARLLQAETPTPLRYKDPFTSQDKILLSLRDVPIHKEFIKSKLASPSAVEFFTGAVLTIDIESTESTIRFHTEILNEQDKKALDTLGDIYGDDTKIKLSRSLNTGWNMRNILNGIRLEIDGVQVTGIDVASLLGSFGPRNKTLEDMFRLAGGEKLVIYAQEFVFRLEKGRNTASSIADSDAGKGISESVSVHSTGNDGADQASHNDESNETIDENTVVGNSSSVVDGIEDQVFLGVVWAKGWTQEWWAWNEYRMKLDTLQ</sequence>
<keyword evidence="3" id="KW-1185">Reference proteome</keyword>
<name>A0A9N8VZC7_9GLOM</name>
<dbReference type="Proteomes" id="UP000789739">
    <property type="component" value="Unassembled WGS sequence"/>
</dbReference>
<dbReference type="Gene3D" id="3.30.710.10">
    <property type="entry name" value="Potassium Channel Kv1.1, Chain A"/>
    <property type="match status" value="1"/>
</dbReference>
<dbReference type="PANTHER" id="PTHR31758:SF2">
    <property type="entry name" value="BTB_POZ DOMAIN-CONTAINING PROTEIN YLR108C"/>
    <property type="match status" value="1"/>
</dbReference>
<feature type="region of interest" description="Disordered" evidence="1">
    <location>
        <begin position="374"/>
        <end position="404"/>
    </location>
</feature>
<dbReference type="EMBL" id="CAJVPI010000066">
    <property type="protein sequence ID" value="CAG8471597.1"/>
    <property type="molecule type" value="Genomic_DNA"/>
</dbReference>
<dbReference type="SUPFAM" id="SSF54695">
    <property type="entry name" value="POZ domain"/>
    <property type="match status" value="1"/>
</dbReference>